<proteinExistence type="predicted"/>
<dbReference type="Proteomes" id="UP001309876">
    <property type="component" value="Unassembled WGS sequence"/>
</dbReference>
<keyword evidence="3" id="KW-1185">Reference proteome</keyword>
<protein>
    <submittedName>
        <fullName evidence="2">Uncharacterized protein</fullName>
    </submittedName>
</protein>
<accession>A0AAN7Y864</accession>
<gene>
    <name evidence="2" type="ORF">LTR05_002578</name>
</gene>
<keyword evidence="1" id="KW-0812">Transmembrane</keyword>
<reference evidence="2 3" key="1">
    <citation type="submission" date="2023-08" db="EMBL/GenBank/DDBJ databases">
        <title>Black Yeasts Isolated from many extreme environments.</title>
        <authorList>
            <person name="Coleine C."/>
            <person name="Stajich J.E."/>
            <person name="Selbmann L."/>
        </authorList>
    </citation>
    <scope>NUCLEOTIDE SEQUENCE [LARGE SCALE GENOMIC DNA]</scope>
    <source>
        <strain evidence="2 3">CCFEE 5910</strain>
    </source>
</reference>
<feature type="transmembrane region" description="Helical" evidence="1">
    <location>
        <begin position="168"/>
        <end position="190"/>
    </location>
</feature>
<feature type="transmembrane region" description="Helical" evidence="1">
    <location>
        <begin position="237"/>
        <end position="259"/>
    </location>
</feature>
<dbReference type="AlphaFoldDB" id="A0AAN7Y864"/>
<feature type="transmembrane region" description="Helical" evidence="1">
    <location>
        <begin position="265"/>
        <end position="284"/>
    </location>
</feature>
<name>A0AAN7Y864_9EURO</name>
<keyword evidence="1" id="KW-1133">Transmembrane helix</keyword>
<comment type="caution">
    <text evidence="2">The sequence shown here is derived from an EMBL/GenBank/DDBJ whole genome shotgun (WGS) entry which is preliminary data.</text>
</comment>
<keyword evidence="1" id="KW-0472">Membrane</keyword>
<organism evidence="2 3">
    <name type="scientific">Lithohypha guttulata</name>
    <dbReference type="NCBI Taxonomy" id="1690604"/>
    <lineage>
        <taxon>Eukaryota</taxon>
        <taxon>Fungi</taxon>
        <taxon>Dikarya</taxon>
        <taxon>Ascomycota</taxon>
        <taxon>Pezizomycotina</taxon>
        <taxon>Eurotiomycetes</taxon>
        <taxon>Chaetothyriomycetidae</taxon>
        <taxon>Chaetothyriales</taxon>
        <taxon>Trichomeriaceae</taxon>
        <taxon>Lithohypha</taxon>
    </lineage>
</organism>
<dbReference type="EMBL" id="JAVRRJ010000002">
    <property type="protein sequence ID" value="KAK5088360.1"/>
    <property type="molecule type" value="Genomic_DNA"/>
</dbReference>
<evidence type="ECO:0000256" key="1">
    <source>
        <dbReference type="SAM" id="Phobius"/>
    </source>
</evidence>
<sequence length="369" mass="41281">MISAAEFNSQLSEQWRNPGDILSVLLIVGADVISSALNQFGGHTFRPIAFSFGWVAYAYTFLLKTAGRLKLEPDPDFPHILVNCRNGYIVENGSWLLGRMVKHFDLWMPAATREKVRELIEHRLATEKERAARLGESSPVQSTQAGLAVTIFEPPSRLAQGLPSRDRVYWTGIATVILQLGVAAIPWGLFATRRDTKKSFALTEGNGSQHVIIIIGNGRGLDLQDLASNVTIDQGHYLSLALAFGMVLLWTALLITTSGMKSHTWYLLAVGGIGMLQNIYVAGARRKPDAYGLRLDFLECLGQVKVMDTLYELEEKYPYAGDSLLPVFFPGQLREVEIRKWEELKRTAQQRFQDWQTRRTDQKIAKAGV</sequence>
<evidence type="ECO:0000313" key="3">
    <source>
        <dbReference type="Proteomes" id="UP001309876"/>
    </source>
</evidence>
<evidence type="ECO:0000313" key="2">
    <source>
        <dbReference type="EMBL" id="KAK5088360.1"/>
    </source>
</evidence>